<evidence type="ECO:0000256" key="1">
    <source>
        <dbReference type="SAM" id="Phobius"/>
    </source>
</evidence>
<organism evidence="2 3">
    <name type="scientific">Sinorhizobium meliloti CCNWSX0020</name>
    <dbReference type="NCBI Taxonomy" id="1107881"/>
    <lineage>
        <taxon>Bacteria</taxon>
        <taxon>Pseudomonadati</taxon>
        <taxon>Pseudomonadota</taxon>
        <taxon>Alphaproteobacteria</taxon>
        <taxon>Hyphomicrobiales</taxon>
        <taxon>Rhizobiaceae</taxon>
        <taxon>Sinorhizobium/Ensifer group</taxon>
        <taxon>Sinorhizobium</taxon>
    </lineage>
</organism>
<protein>
    <recommendedName>
        <fullName evidence="4">Transmembrane protein</fullName>
    </recommendedName>
</protein>
<dbReference type="AlphaFoldDB" id="H0G6U8"/>
<dbReference type="Proteomes" id="UP000004038">
    <property type="component" value="Unassembled WGS sequence"/>
</dbReference>
<feature type="transmembrane region" description="Helical" evidence="1">
    <location>
        <begin position="6"/>
        <end position="23"/>
    </location>
</feature>
<accession>H0G6U8</accession>
<evidence type="ECO:0000313" key="3">
    <source>
        <dbReference type="Proteomes" id="UP000004038"/>
    </source>
</evidence>
<keyword evidence="1" id="KW-1133">Transmembrane helix</keyword>
<sequence>MKGNWLLVLSDVAMVAFASLIVVTENTFAFHHEGEPILVQVSAARNRRGNLPNDDFKERLFA</sequence>
<evidence type="ECO:0008006" key="4">
    <source>
        <dbReference type="Google" id="ProtNLM"/>
    </source>
</evidence>
<gene>
    <name evidence="2" type="ORF">SM0020_26131</name>
</gene>
<evidence type="ECO:0000313" key="2">
    <source>
        <dbReference type="EMBL" id="EHK74987.1"/>
    </source>
</evidence>
<proteinExistence type="predicted"/>
<name>H0G6U8_RHIML</name>
<dbReference type="PATRIC" id="fig|1107881.3.peg.5296"/>
<keyword evidence="1" id="KW-0472">Membrane</keyword>
<dbReference type="EMBL" id="AGVV01000071">
    <property type="protein sequence ID" value="EHK74987.1"/>
    <property type="molecule type" value="Genomic_DNA"/>
</dbReference>
<keyword evidence="1" id="KW-0812">Transmembrane</keyword>
<reference evidence="2 3" key="1">
    <citation type="journal article" date="2012" name="J. Bacteriol.">
        <title>Draft Genome Sequence of Sinorhizobium meliloti CCNWSX0020, a Nitrogen-Fixing Symbiont with Copper Tolerance Capability Isolated from Lead-Zinc Mine Tailings.</title>
        <authorList>
            <person name="Li Z."/>
            <person name="Ma Z."/>
            <person name="Hao X."/>
            <person name="Wei G."/>
        </authorList>
    </citation>
    <scope>NUCLEOTIDE SEQUENCE [LARGE SCALE GENOMIC DNA]</scope>
    <source>
        <strain evidence="2 3">CCNWSX0020</strain>
    </source>
</reference>